<dbReference type="Proteomes" id="UP000287605">
    <property type="component" value="Unassembled WGS sequence"/>
</dbReference>
<dbReference type="NCBIfam" id="TIGR00792">
    <property type="entry name" value="gph"/>
    <property type="match status" value="1"/>
</dbReference>
<feature type="transmembrane region" description="Helical" evidence="1">
    <location>
        <begin position="187"/>
        <end position="206"/>
    </location>
</feature>
<comment type="caution">
    <text evidence="2">The sequence shown here is derived from an EMBL/GenBank/DDBJ whole genome shotgun (WGS) entry which is preliminary data.</text>
</comment>
<dbReference type="RefSeq" id="WP_126806847.1">
    <property type="nucleotide sequence ID" value="NZ_NGKA01000002.1"/>
</dbReference>
<sequence length="469" mass="52462">MEIQTNETVFKKAKIFDIFKYSFGGLGSNLAFFLMMGYLTFFYTDIFGISSITVANIMLITRIFDAITDPLMGLLADRTKTKMGKYRPWIIAGAPLIGLLIFLLFSTPNLSPTAKVVYAYITYIAYSTFSDFVNIPYHSLTPVLSEDPEQRTLIVTAKQGMGLVAQIIVMIFALPLVNVFGGGQQGWSIFGAFIGLLTTLSFWICASGAKNYDLPVDKNEEKEDEDVKLKDQLFLITKNKPMITLMLAFGSSILSTAITNAVNIYFFVYVLNRKDLVPQVATITMAATLFSLLLLPRLSRTLGKKKTYIISCAACLIPFAILWFKPTMPIPLMFVFLAFIGFFQQISGNLGWAILPECVDYAEWKFGVRGNSTLTSAITFINKIFMALGGFIASLLLGVFGFIANQGQTTEVLNLIVFMRFGIPIFTFLISILSMSQFPLDEKKMREIRRDLTNRKNGQIELSKETTNN</sequence>
<dbReference type="InterPro" id="IPR001927">
    <property type="entry name" value="Na/Gal_symport"/>
</dbReference>
<feature type="transmembrane region" description="Helical" evidence="1">
    <location>
        <begin position="384"/>
        <end position="404"/>
    </location>
</feature>
<feature type="transmembrane region" description="Helical" evidence="1">
    <location>
        <begin position="245"/>
        <end position="270"/>
    </location>
</feature>
<dbReference type="Pfam" id="PF13347">
    <property type="entry name" value="MFS_2"/>
    <property type="match status" value="1"/>
</dbReference>
<keyword evidence="1" id="KW-0472">Membrane</keyword>
<reference evidence="2 3" key="1">
    <citation type="submission" date="2017-05" db="EMBL/GenBank/DDBJ databases">
        <title>Vagococcus spp. assemblies.</title>
        <authorList>
            <person name="Gulvik C.A."/>
        </authorList>
    </citation>
    <scope>NUCLEOTIDE SEQUENCE [LARGE SCALE GENOMIC DNA]</scope>
    <source>
        <strain evidence="2 3">CCUG 51432</strain>
    </source>
</reference>
<dbReference type="OrthoDB" id="9764596at2"/>
<evidence type="ECO:0000313" key="3">
    <source>
        <dbReference type="Proteomes" id="UP000287605"/>
    </source>
</evidence>
<protein>
    <submittedName>
        <fullName evidence="2">Sugar (Glycoside-pentoside-Hexuronide) transporter</fullName>
    </submittedName>
</protein>
<gene>
    <name evidence="2" type="ORF">CBF29_02260</name>
</gene>
<feature type="transmembrane region" description="Helical" evidence="1">
    <location>
        <begin position="86"/>
        <end position="105"/>
    </location>
</feature>
<feature type="transmembrane region" description="Helical" evidence="1">
    <location>
        <begin position="21"/>
        <end position="40"/>
    </location>
</feature>
<dbReference type="Gene3D" id="1.20.1250.20">
    <property type="entry name" value="MFS general substrate transporter like domains"/>
    <property type="match status" value="2"/>
</dbReference>
<proteinExistence type="predicted"/>
<dbReference type="SUPFAM" id="SSF103473">
    <property type="entry name" value="MFS general substrate transporter"/>
    <property type="match status" value="1"/>
</dbReference>
<feature type="transmembrane region" description="Helical" evidence="1">
    <location>
        <begin position="161"/>
        <end position="181"/>
    </location>
</feature>
<dbReference type="GO" id="GO:0006814">
    <property type="term" value="P:sodium ion transport"/>
    <property type="evidence" value="ECO:0007669"/>
    <property type="project" value="InterPro"/>
</dbReference>
<dbReference type="PANTHER" id="PTHR11328">
    <property type="entry name" value="MAJOR FACILITATOR SUPERFAMILY DOMAIN-CONTAINING PROTEIN"/>
    <property type="match status" value="1"/>
</dbReference>
<dbReference type="CDD" id="cd17332">
    <property type="entry name" value="MFS_MelB_like"/>
    <property type="match status" value="1"/>
</dbReference>
<keyword evidence="3" id="KW-1185">Reference proteome</keyword>
<keyword evidence="1" id="KW-0812">Transmembrane</keyword>
<feature type="transmembrane region" description="Helical" evidence="1">
    <location>
        <begin position="330"/>
        <end position="355"/>
    </location>
</feature>
<dbReference type="GO" id="GO:0005886">
    <property type="term" value="C:plasma membrane"/>
    <property type="evidence" value="ECO:0007669"/>
    <property type="project" value="TreeGrafter"/>
</dbReference>
<feature type="transmembrane region" description="Helical" evidence="1">
    <location>
        <begin position="276"/>
        <end position="295"/>
    </location>
</feature>
<organism evidence="2 3">
    <name type="scientific">Vagococcus elongatus</name>
    <dbReference type="NCBI Taxonomy" id="180344"/>
    <lineage>
        <taxon>Bacteria</taxon>
        <taxon>Bacillati</taxon>
        <taxon>Bacillota</taxon>
        <taxon>Bacilli</taxon>
        <taxon>Lactobacillales</taxon>
        <taxon>Enterococcaceae</taxon>
        <taxon>Vagococcus</taxon>
    </lineage>
</organism>
<name>A0A430B4E6_9ENTE</name>
<dbReference type="InterPro" id="IPR036259">
    <property type="entry name" value="MFS_trans_sf"/>
</dbReference>
<evidence type="ECO:0000313" key="2">
    <source>
        <dbReference type="EMBL" id="RSU15178.1"/>
    </source>
</evidence>
<feature type="transmembrane region" description="Helical" evidence="1">
    <location>
        <begin position="307"/>
        <end position="324"/>
    </location>
</feature>
<dbReference type="InterPro" id="IPR039672">
    <property type="entry name" value="MFS_2"/>
</dbReference>
<evidence type="ECO:0000256" key="1">
    <source>
        <dbReference type="SAM" id="Phobius"/>
    </source>
</evidence>
<feature type="transmembrane region" description="Helical" evidence="1">
    <location>
        <begin position="117"/>
        <end position="140"/>
    </location>
</feature>
<dbReference type="EMBL" id="NGKA01000002">
    <property type="protein sequence ID" value="RSU15178.1"/>
    <property type="molecule type" value="Genomic_DNA"/>
</dbReference>
<dbReference type="PANTHER" id="PTHR11328:SF24">
    <property type="entry name" value="MAJOR FACILITATOR SUPERFAMILY (MFS) PROFILE DOMAIN-CONTAINING PROTEIN"/>
    <property type="match status" value="1"/>
</dbReference>
<dbReference type="GO" id="GO:0015293">
    <property type="term" value="F:symporter activity"/>
    <property type="evidence" value="ECO:0007669"/>
    <property type="project" value="InterPro"/>
</dbReference>
<keyword evidence="1" id="KW-1133">Transmembrane helix</keyword>
<accession>A0A430B4E6</accession>
<feature type="transmembrane region" description="Helical" evidence="1">
    <location>
        <begin position="46"/>
        <end position="65"/>
    </location>
</feature>
<feature type="transmembrane region" description="Helical" evidence="1">
    <location>
        <begin position="416"/>
        <end position="440"/>
    </location>
</feature>
<dbReference type="GO" id="GO:0008643">
    <property type="term" value="P:carbohydrate transport"/>
    <property type="evidence" value="ECO:0007669"/>
    <property type="project" value="InterPro"/>
</dbReference>
<dbReference type="AlphaFoldDB" id="A0A430B4E6"/>